<proteinExistence type="predicted"/>
<dbReference type="GO" id="GO:0000184">
    <property type="term" value="P:nuclear-transcribed mRNA catabolic process, nonsense-mediated decay"/>
    <property type="evidence" value="ECO:0007669"/>
    <property type="project" value="TreeGrafter"/>
</dbReference>
<dbReference type="InterPro" id="IPR050825">
    <property type="entry name" value="RBM42_RBP45_47-like"/>
</dbReference>
<sequence length="354" mass="39134">MSTMDMSSTMAESGNPANTIYVGNLDQRVTEAMLHEISSTVGTVASVKIISVRKHSNFGAVNYGFVEFVDPKDAEGAIQVMNGKRVFEHEIRANWAQPSSAAAAASVQQQTAKEDTSNHFHIFVGDLAPEVTDEKLGNAFSNYSTMSDAHVMWDPVSGKSRGFGFVAFRDKTDAEQAIATMNGEWLGTRPIRCNWATQKGQMAMPAPQPGQQLPYEIVVQQTPAYVTSIYVGNIPVSITQHDLVQPFQRFGYIQEVKFHADRGFAFVKMDTHENAANAIVHLQGMNINGNIAKLSWGKDRPPPGWQNYNGYPQQSNYNQGQYGRRQPNNNVFGVHQQLSSGYAFQNGNSMNGQW</sequence>
<gene>
    <name evidence="4" type="ORF">BCV72DRAFT_205936</name>
</gene>
<evidence type="ECO:0000259" key="3">
    <source>
        <dbReference type="PROSITE" id="PS50102"/>
    </source>
</evidence>
<dbReference type="GO" id="GO:0034063">
    <property type="term" value="P:stress granule assembly"/>
    <property type="evidence" value="ECO:0007669"/>
    <property type="project" value="TreeGrafter"/>
</dbReference>
<accession>A0A1X0R5E5</accession>
<keyword evidence="1 2" id="KW-0694">RNA-binding</keyword>
<evidence type="ECO:0000256" key="1">
    <source>
        <dbReference type="ARBA" id="ARBA00022884"/>
    </source>
</evidence>
<dbReference type="OrthoDB" id="8093034at2759"/>
<reference evidence="4" key="1">
    <citation type="journal article" date="2016" name="Proc. Natl. Acad. Sci. U.S.A.">
        <title>Lipid metabolic changes in an early divergent fungus govern the establishment of a mutualistic symbiosis with endobacteria.</title>
        <authorList>
            <person name="Lastovetsky O.A."/>
            <person name="Gaspar M.L."/>
            <person name="Mondo S.J."/>
            <person name="LaButti K.M."/>
            <person name="Sandor L."/>
            <person name="Grigoriev I.V."/>
            <person name="Henry S.A."/>
            <person name="Pawlowska T.E."/>
        </authorList>
    </citation>
    <scope>NUCLEOTIDE SEQUENCE [LARGE SCALE GENOMIC DNA]</scope>
    <source>
        <strain evidence="4">ATCC 52814</strain>
    </source>
</reference>
<dbReference type="Proteomes" id="UP000242414">
    <property type="component" value="Unassembled WGS sequence"/>
</dbReference>
<dbReference type="AlphaFoldDB" id="A0A1X0R5E5"/>
<organism evidence="4">
    <name type="scientific">Rhizopus microsporus var. microsporus</name>
    <dbReference type="NCBI Taxonomy" id="86635"/>
    <lineage>
        <taxon>Eukaryota</taxon>
        <taxon>Fungi</taxon>
        <taxon>Fungi incertae sedis</taxon>
        <taxon>Mucoromycota</taxon>
        <taxon>Mucoromycotina</taxon>
        <taxon>Mucoromycetes</taxon>
        <taxon>Mucorales</taxon>
        <taxon>Mucorineae</taxon>
        <taxon>Rhizopodaceae</taxon>
        <taxon>Rhizopus</taxon>
    </lineage>
</organism>
<dbReference type="GO" id="GO:0003729">
    <property type="term" value="F:mRNA binding"/>
    <property type="evidence" value="ECO:0007669"/>
    <property type="project" value="InterPro"/>
</dbReference>
<dbReference type="SUPFAM" id="SSF54928">
    <property type="entry name" value="RNA-binding domain, RBD"/>
    <property type="match status" value="3"/>
</dbReference>
<feature type="domain" description="RRM" evidence="3">
    <location>
        <begin position="18"/>
        <end position="98"/>
    </location>
</feature>
<evidence type="ECO:0000313" key="4">
    <source>
        <dbReference type="EMBL" id="ORE07260.1"/>
    </source>
</evidence>
<dbReference type="SMART" id="SM00360">
    <property type="entry name" value="RRM"/>
    <property type="match status" value="3"/>
</dbReference>
<dbReference type="InterPro" id="IPR035979">
    <property type="entry name" value="RBD_domain_sf"/>
</dbReference>
<dbReference type="VEuPathDB" id="FungiDB:BCV72DRAFT_205936"/>
<dbReference type="InterPro" id="IPR000504">
    <property type="entry name" value="RRM_dom"/>
</dbReference>
<dbReference type="PROSITE" id="PS50102">
    <property type="entry name" value="RRM"/>
    <property type="match status" value="3"/>
</dbReference>
<dbReference type="InterPro" id="IPR012677">
    <property type="entry name" value="Nucleotide-bd_a/b_plait_sf"/>
</dbReference>
<dbReference type="CDD" id="cd12619">
    <property type="entry name" value="RRM2_PUB1"/>
    <property type="match status" value="1"/>
</dbReference>
<dbReference type="Gene3D" id="3.30.70.330">
    <property type="match status" value="3"/>
</dbReference>
<feature type="domain" description="RRM" evidence="3">
    <location>
        <begin position="227"/>
        <end position="299"/>
    </location>
</feature>
<feature type="domain" description="RRM" evidence="3">
    <location>
        <begin position="120"/>
        <end position="198"/>
    </location>
</feature>
<dbReference type="Pfam" id="PF00076">
    <property type="entry name" value="RRM_1"/>
    <property type="match status" value="3"/>
</dbReference>
<evidence type="ECO:0000256" key="2">
    <source>
        <dbReference type="PROSITE-ProRule" id="PRU00176"/>
    </source>
</evidence>
<dbReference type="PANTHER" id="PTHR47640">
    <property type="entry name" value="TRNA SELENOCYSTEINE 1-ASSOCIATED PROTEIN 1-RELATED-RELATED"/>
    <property type="match status" value="1"/>
</dbReference>
<dbReference type="EMBL" id="KV921907">
    <property type="protein sequence ID" value="ORE07260.1"/>
    <property type="molecule type" value="Genomic_DNA"/>
</dbReference>
<name>A0A1X0R5E5_RHIZD</name>
<dbReference type="PANTHER" id="PTHR47640:SF5">
    <property type="entry name" value="RRM DOMAIN-CONTAINING PROTEIN"/>
    <property type="match status" value="1"/>
</dbReference>
<protein>
    <recommendedName>
        <fullName evidence="3">RRM domain-containing protein</fullName>
    </recommendedName>
</protein>
<dbReference type="GO" id="GO:0043488">
    <property type="term" value="P:regulation of mRNA stability"/>
    <property type="evidence" value="ECO:0007669"/>
    <property type="project" value="TreeGrafter"/>
</dbReference>
<dbReference type="GO" id="GO:0010494">
    <property type="term" value="C:cytoplasmic stress granule"/>
    <property type="evidence" value="ECO:0007669"/>
    <property type="project" value="TreeGrafter"/>
</dbReference>